<dbReference type="EMBL" id="RCMG01001851">
    <property type="protein sequence ID" value="KAG2818816.1"/>
    <property type="molecule type" value="Genomic_DNA"/>
</dbReference>
<dbReference type="EMBL" id="RCMI01001961">
    <property type="protein sequence ID" value="KAG2879755.1"/>
    <property type="molecule type" value="Genomic_DNA"/>
</dbReference>
<evidence type="ECO:0000313" key="3">
    <source>
        <dbReference type="Proteomes" id="UP000735874"/>
    </source>
</evidence>
<dbReference type="AlphaFoldDB" id="A0A8T0Y958"/>
<gene>
    <name evidence="1" type="ORF">PC113_g22813</name>
    <name evidence="2" type="ORF">PC115_g22712</name>
</gene>
<protein>
    <submittedName>
        <fullName evidence="1">Uncharacterized protein</fullName>
    </submittedName>
</protein>
<evidence type="ECO:0000313" key="1">
    <source>
        <dbReference type="EMBL" id="KAG2818816.1"/>
    </source>
</evidence>
<feature type="non-terminal residue" evidence="1">
    <location>
        <position position="22"/>
    </location>
</feature>
<organism evidence="1 3">
    <name type="scientific">Phytophthora cactorum</name>
    <dbReference type="NCBI Taxonomy" id="29920"/>
    <lineage>
        <taxon>Eukaryota</taxon>
        <taxon>Sar</taxon>
        <taxon>Stramenopiles</taxon>
        <taxon>Oomycota</taxon>
        <taxon>Peronosporomycetes</taxon>
        <taxon>Peronosporales</taxon>
        <taxon>Peronosporaceae</taxon>
        <taxon>Phytophthora</taxon>
    </lineage>
</organism>
<reference evidence="1" key="1">
    <citation type="submission" date="2018-10" db="EMBL/GenBank/DDBJ databases">
        <title>Effector identification in a new, highly contiguous assembly of the strawberry crown rot pathogen Phytophthora cactorum.</title>
        <authorList>
            <person name="Armitage A.D."/>
            <person name="Nellist C.F."/>
            <person name="Bates H."/>
            <person name="Vickerstaff R.J."/>
            <person name="Harrison R.J."/>
        </authorList>
    </citation>
    <scope>NUCLEOTIDE SEQUENCE</scope>
    <source>
        <strain evidence="1">15-7</strain>
        <strain evidence="2">4032</strain>
    </source>
</reference>
<accession>A0A8T0Y958</accession>
<name>A0A8T0Y958_9STRA</name>
<comment type="caution">
    <text evidence="1">The sequence shown here is derived from an EMBL/GenBank/DDBJ whole genome shotgun (WGS) entry which is preliminary data.</text>
</comment>
<sequence length="22" mass="2448">MAPPNVDNMFTLKVDNVPFQIG</sequence>
<dbReference type="Proteomes" id="UP000774804">
    <property type="component" value="Unassembled WGS sequence"/>
</dbReference>
<evidence type="ECO:0000313" key="2">
    <source>
        <dbReference type="EMBL" id="KAG2879755.1"/>
    </source>
</evidence>
<proteinExistence type="predicted"/>
<dbReference type="Proteomes" id="UP000735874">
    <property type="component" value="Unassembled WGS sequence"/>
</dbReference>